<evidence type="ECO:0000256" key="1">
    <source>
        <dbReference type="SAM" id="MobiDB-lite"/>
    </source>
</evidence>
<dbReference type="Pfam" id="PF06127">
    <property type="entry name" value="Mpo1-like"/>
    <property type="match status" value="1"/>
</dbReference>
<dbReference type="PANTHER" id="PTHR34205:SF2">
    <property type="entry name" value="DUF962 DOMAIN-CONTAINING PROTEIN"/>
    <property type="match status" value="1"/>
</dbReference>
<keyword evidence="2" id="KW-1133">Transmembrane helix</keyword>
<keyword evidence="2" id="KW-0472">Membrane</keyword>
<feature type="transmembrane region" description="Helical" evidence="2">
    <location>
        <begin position="27"/>
        <end position="45"/>
    </location>
</feature>
<dbReference type="RefSeq" id="WP_103040013.1">
    <property type="nucleotide sequence ID" value="NZ_POWG01000012.1"/>
</dbReference>
<dbReference type="InterPro" id="IPR009305">
    <property type="entry name" value="Mpo1-like"/>
</dbReference>
<protein>
    <submittedName>
        <fullName evidence="3">DUF962 domain-containing protein</fullName>
    </submittedName>
</protein>
<keyword evidence="2" id="KW-0812">Transmembrane</keyword>
<evidence type="ECO:0000256" key="2">
    <source>
        <dbReference type="SAM" id="Phobius"/>
    </source>
</evidence>
<feature type="transmembrane region" description="Helical" evidence="2">
    <location>
        <begin position="51"/>
        <end position="70"/>
    </location>
</feature>
<evidence type="ECO:0000313" key="3">
    <source>
        <dbReference type="EMBL" id="PNQ98462.1"/>
    </source>
</evidence>
<organism evidence="3 4">
    <name type="scientific">Azospirillum argentinense</name>
    <dbReference type="NCBI Taxonomy" id="2970906"/>
    <lineage>
        <taxon>Bacteria</taxon>
        <taxon>Pseudomonadati</taxon>
        <taxon>Pseudomonadota</taxon>
        <taxon>Alphaproteobacteria</taxon>
        <taxon>Rhodospirillales</taxon>
        <taxon>Azospirillaceae</taxon>
        <taxon>Azospirillum</taxon>
    </lineage>
</organism>
<evidence type="ECO:0000313" key="4">
    <source>
        <dbReference type="Proteomes" id="UP000236268"/>
    </source>
</evidence>
<accession>A0A2K1G0Z8</accession>
<dbReference type="EMBL" id="POWG01000012">
    <property type="protein sequence ID" value="PNQ98462.1"/>
    <property type="molecule type" value="Genomic_DNA"/>
</dbReference>
<comment type="caution">
    <text evidence="3">The sequence shown here is derived from an EMBL/GenBank/DDBJ whole genome shotgun (WGS) entry which is preliminary data.</text>
</comment>
<sequence length="140" mass="15285">MATDPNSTDPNFWPDYLEQHRDPANRALHVAGTLSAAALLGVGLARRDWRALVAAPLVGYGAAWLGHFLVERNRPKTLDAPLASLAADIRMAGLALTGQLAREYRRYGIPDRPGLVIRRRPPSAPAPALERVSPENDRGY</sequence>
<proteinExistence type="predicted"/>
<dbReference type="PANTHER" id="PTHR34205">
    <property type="entry name" value="TRANSMEMBRANE PROTEIN"/>
    <property type="match status" value="1"/>
</dbReference>
<dbReference type="Proteomes" id="UP000236268">
    <property type="component" value="Unassembled WGS sequence"/>
</dbReference>
<dbReference type="AlphaFoldDB" id="A0A2K1G0Z8"/>
<gene>
    <name evidence="3" type="ORF">C1S70_13445</name>
</gene>
<name>A0A2K1G0Z8_9PROT</name>
<feature type="region of interest" description="Disordered" evidence="1">
    <location>
        <begin position="120"/>
        <end position="140"/>
    </location>
</feature>
<reference evidence="3 4" key="1">
    <citation type="submission" date="2018-01" db="EMBL/GenBank/DDBJ databases">
        <title>Whole genome sequence of Azospirillum brasilense REC3 isolated from strawberry roots.</title>
        <authorList>
            <person name="Fontana C.A."/>
            <person name="Salazar S.M."/>
            <person name="Bassi D."/>
            <person name="Puglisi E."/>
            <person name="Lovaisa N.C."/>
            <person name="Toffoli L.M."/>
            <person name="Pedraza R."/>
            <person name="Cocconcelli P.S."/>
        </authorList>
    </citation>
    <scope>NUCLEOTIDE SEQUENCE [LARGE SCALE GENOMIC DNA]</scope>
    <source>
        <strain evidence="3 4">REC3</strain>
    </source>
</reference>